<evidence type="ECO:0000313" key="4">
    <source>
        <dbReference type="EMBL" id="MBB3871098.1"/>
    </source>
</evidence>
<proteinExistence type="predicted"/>
<gene>
    <name evidence="4" type="ORF">GGR11_000612</name>
</gene>
<keyword evidence="2" id="KW-0732">Signal</keyword>
<dbReference type="EMBL" id="JACIDA010000001">
    <property type="protein sequence ID" value="MBB3871098.1"/>
    <property type="molecule type" value="Genomic_DNA"/>
</dbReference>
<feature type="chain" id="PRO_5031234052" description="Peptidase C-terminal archaeal/bacterial domain-containing protein" evidence="2">
    <location>
        <begin position="25"/>
        <end position="609"/>
    </location>
</feature>
<dbReference type="Pfam" id="PF04151">
    <property type="entry name" value="PPC"/>
    <property type="match status" value="3"/>
</dbReference>
<dbReference type="InterPro" id="IPR007280">
    <property type="entry name" value="Peptidase_C_arc/bac"/>
</dbReference>
<feature type="compositionally biased region" description="Basic and acidic residues" evidence="1">
    <location>
        <begin position="153"/>
        <end position="173"/>
    </location>
</feature>
<feature type="domain" description="Peptidase C-terminal archaeal/bacterial" evidence="3">
    <location>
        <begin position="407"/>
        <end position="474"/>
    </location>
</feature>
<sequence>MKRSSLVAAASALALVWAASPALAQDVQGLRIGAAVDGALTETDAATTGDDAYRYDAYRFEARAGQRLEAVLRSDAFDAYLAVYAEGGDEPLAEDDDGLGEGTDARLRFTPETSGTYVLRARTLAGLEGGDYSLSLRERPAPPRAPRPVGLRVGDERAGALTDRDPEQEDGGRYDAYSFRASTGQRVIVTLESEAFDPLVRVGRMSGADFVELAQNDDGPDDGLNSRLVFGAPTAGDYVIRATALRDGEGAYTLGLAEAPPAPPAKPIAIGDSLDASLNDETGRNDDGQRTEFYRFTAEAGQRVAIEMSSKDFDTYLTLRKASDNSVLDQDDDGAGSGTDSRIVQTLETAGDYVIEARALDDDGEGRFTLKISEVAPPPAPSAITFGQTVEGEITPEKPQSDEGKHYDAYAFTGQEGQRVQAVLRSGDFDAYLEISGAEGEFSALSSDDDGLGEGTDSRLNFTLPSSGGYILRASPLSNEEKGLYSLELIDRGPEPKPGSILVGATARGTLSLSDALIDGGAYYDAYRFQAKKDEKLRITLVSNAFDAFIDLGEDGEDFTSLATDDDSLSDTHAKLDWTAPEDGWFVVRARSLGPNETGAYALTFERQP</sequence>
<feature type="domain" description="Peptidase C-terminal archaeal/bacterial" evidence="3">
    <location>
        <begin position="291"/>
        <end position="358"/>
    </location>
</feature>
<evidence type="ECO:0000256" key="1">
    <source>
        <dbReference type="SAM" id="MobiDB-lite"/>
    </source>
</evidence>
<evidence type="ECO:0000259" key="3">
    <source>
        <dbReference type="Pfam" id="PF04151"/>
    </source>
</evidence>
<name>A0A7W6A0P8_9CAUL</name>
<evidence type="ECO:0000313" key="5">
    <source>
        <dbReference type="Proteomes" id="UP000532936"/>
    </source>
</evidence>
<reference evidence="4 5" key="1">
    <citation type="submission" date="2020-08" db="EMBL/GenBank/DDBJ databases">
        <title>Genomic Encyclopedia of Type Strains, Phase IV (KMG-IV): sequencing the most valuable type-strain genomes for metagenomic binning, comparative biology and taxonomic classification.</title>
        <authorList>
            <person name="Goeker M."/>
        </authorList>
    </citation>
    <scope>NUCLEOTIDE SEQUENCE [LARGE SCALE GENOMIC DNA]</scope>
    <source>
        <strain evidence="4 5">DSM 14878</strain>
    </source>
</reference>
<protein>
    <recommendedName>
        <fullName evidence="3">Peptidase C-terminal archaeal/bacterial domain-containing protein</fullName>
    </recommendedName>
</protein>
<dbReference type="RefSeq" id="WP_221205074.1">
    <property type="nucleotide sequence ID" value="NZ_JACIDA010000001.1"/>
</dbReference>
<dbReference type="Proteomes" id="UP000532936">
    <property type="component" value="Unassembled WGS sequence"/>
</dbReference>
<organism evidence="4 5">
    <name type="scientific">Brevundimonas mediterranea</name>
    <dbReference type="NCBI Taxonomy" id="74329"/>
    <lineage>
        <taxon>Bacteria</taxon>
        <taxon>Pseudomonadati</taxon>
        <taxon>Pseudomonadota</taxon>
        <taxon>Alphaproteobacteria</taxon>
        <taxon>Caulobacterales</taxon>
        <taxon>Caulobacteraceae</taxon>
        <taxon>Brevundimonas</taxon>
    </lineage>
</organism>
<evidence type="ECO:0000256" key="2">
    <source>
        <dbReference type="SAM" id="SignalP"/>
    </source>
</evidence>
<feature type="domain" description="Peptidase C-terminal archaeal/bacterial" evidence="3">
    <location>
        <begin position="55"/>
        <end position="122"/>
    </location>
</feature>
<feature type="region of interest" description="Disordered" evidence="1">
    <location>
        <begin position="269"/>
        <end position="288"/>
    </location>
</feature>
<dbReference type="Gene3D" id="2.60.120.380">
    <property type="match status" value="5"/>
</dbReference>
<dbReference type="AlphaFoldDB" id="A0A7W6A0P8"/>
<feature type="region of interest" description="Disordered" evidence="1">
    <location>
        <begin position="133"/>
        <end position="174"/>
    </location>
</feature>
<accession>A0A7W6A0P8</accession>
<feature type="signal peptide" evidence="2">
    <location>
        <begin position="1"/>
        <end position="24"/>
    </location>
</feature>
<comment type="caution">
    <text evidence="4">The sequence shown here is derived from an EMBL/GenBank/DDBJ whole genome shotgun (WGS) entry which is preliminary data.</text>
</comment>